<dbReference type="GO" id="GO:0042274">
    <property type="term" value="P:ribosomal small subunit biogenesis"/>
    <property type="evidence" value="ECO:0007669"/>
    <property type="project" value="TreeGrafter"/>
</dbReference>
<accession>A0A1B3TRK5</accession>
<evidence type="ECO:0000313" key="5">
    <source>
        <dbReference type="EMBL" id="AOH05919.1"/>
    </source>
</evidence>
<keyword evidence="2" id="KW-0687">Ribonucleoprotein</keyword>
<keyword evidence="3" id="KW-0694">RNA-binding</keyword>
<dbReference type="GeneID" id="28799911"/>
<gene>
    <name evidence="5" type="primary">rps4</name>
</gene>
<protein>
    <submittedName>
        <fullName evidence="5">Ribosomal protein S4</fullName>
    </submittedName>
</protein>
<evidence type="ECO:0000259" key="4">
    <source>
        <dbReference type="SMART" id="SM00363"/>
    </source>
</evidence>
<dbReference type="AlphaFoldDB" id="A0A1B3TRK5"/>
<dbReference type="GO" id="GO:0003735">
    <property type="term" value="F:structural constituent of ribosome"/>
    <property type="evidence" value="ECO:0007669"/>
    <property type="project" value="TreeGrafter"/>
</dbReference>
<dbReference type="SMART" id="SM00363">
    <property type="entry name" value="S4"/>
    <property type="match status" value="1"/>
</dbReference>
<dbReference type="SUPFAM" id="SSF55174">
    <property type="entry name" value="Alpha-L RNA-binding motif"/>
    <property type="match status" value="1"/>
</dbReference>
<organism evidence="5">
    <name type="scientific">Psilotum nudum</name>
    <name type="common">Whisk fern</name>
    <name type="synonym">Lycopodium nudum</name>
    <dbReference type="NCBI Taxonomy" id="3240"/>
    <lineage>
        <taxon>Eukaryota</taxon>
        <taxon>Viridiplantae</taxon>
        <taxon>Streptophyta</taxon>
        <taxon>Embryophyta</taxon>
        <taxon>Tracheophyta</taxon>
        <taxon>Polypodiopsida</taxon>
        <taxon>Ophioglossidae</taxon>
        <taxon>Psilotales</taxon>
        <taxon>Psilotaceae</taxon>
        <taxon>Psilotum</taxon>
    </lineage>
</organism>
<dbReference type="RefSeq" id="YP_009277449.1">
    <property type="nucleotide sequence ID" value="NC_030952.1"/>
</dbReference>
<dbReference type="PANTHER" id="PTHR11831:SF30">
    <property type="entry name" value="SMALL RIBOSOMAL SUBUNIT PROTEIN US4M"/>
    <property type="match status" value="1"/>
</dbReference>
<keyword evidence="5" id="KW-0496">Mitochondrion</keyword>
<dbReference type="Gene3D" id="3.10.290.10">
    <property type="entry name" value="RNA-binding S4 domain"/>
    <property type="match status" value="1"/>
</dbReference>
<evidence type="ECO:0000256" key="3">
    <source>
        <dbReference type="PROSITE-ProRule" id="PRU00182"/>
    </source>
</evidence>
<proteinExistence type="inferred from homology"/>
<dbReference type="GO" id="GO:0015935">
    <property type="term" value="C:small ribosomal subunit"/>
    <property type="evidence" value="ECO:0007669"/>
    <property type="project" value="TreeGrafter"/>
</dbReference>
<keyword evidence="5" id="KW-0689">Ribosomal protein</keyword>
<reference evidence="5" key="1">
    <citation type="journal article" date="2016" name="New Phytol.">
        <title>Complete mitochondrial genomes from the ferns Ophioglossum californicum and Psilotum nudum are highly repetitive with the largest organellar introns.</title>
        <authorList>
            <person name="Guo W."/>
            <person name="Zhu A."/>
            <person name="Fan W."/>
            <person name="Mower J.P."/>
        </authorList>
    </citation>
    <scope>NUCLEOTIDE SEQUENCE</scope>
    <source>
        <strain evidence="5">V16</strain>
    </source>
</reference>
<geneLocation type="mitochondrion" evidence="5"/>
<feature type="domain" description="RNA-binding S4" evidence="4">
    <location>
        <begin position="95"/>
        <end position="157"/>
    </location>
</feature>
<name>A0A1B3TRK5_PSINU</name>
<dbReference type="PROSITE" id="PS50889">
    <property type="entry name" value="S4"/>
    <property type="match status" value="1"/>
</dbReference>
<dbReference type="InterPro" id="IPR002942">
    <property type="entry name" value="S4_RNA-bd"/>
</dbReference>
<evidence type="ECO:0000256" key="1">
    <source>
        <dbReference type="ARBA" id="ARBA00007465"/>
    </source>
</evidence>
<sequence length="276" mass="33132">MLASGSKIRRQMKENVRHRRLNPRKRALVWGLTFRKELRKKPFKRRKSEGFFEKPQTPRKLSLFYGLPMKKKLRKVKPLLSTIKRNISFLPLLERRLDVIPVRISFRKHILQARQPVRHKHIYVNSGIVNLPGFLVSRGDPISIREASKDIIRSNITEYRERTKRIGRSVRQLKKGVKRTFLRPLFYPFLRGISIPRSSDPFLEKFSPFIQKRIGERRGNYEGRLKRNVLFHYPDFYHPHYLEVEYGKPNVVVFAEPPYRYIKFPYRDIEKTHSIQ</sequence>
<dbReference type="GO" id="GO:0019843">
    <property type="term" value="F:rRNA binding"/>
    <property type="evidence" value="ECO:0007669"/>
    <property type="project" value="InterPro"/>
</dbReference>
<dbReference type="Pfam" id="PF01479">
    <property type="entry name" value="S4"/>
    <property type="match status" value="1"/>
</dbReference>
<dbReference type="InterPro" id="IPR022801">
    <property type="entry name" value="Ribosomal_uS4"/>
</dbReference>
<dbReference type="EMBL" id="KX171638">
    <property type="protein sequence ID" value="AOH05919.1"/>
    <property type="molecule type" value="Genomic_DNA"/>
</dbReference>
<evidence type="ECO:0000256" key="2">
    <source>
        <dbReference type="ARBA" id="ARBA00023274"/>
    </source>
</evidence>
<comment type="similarity">
    <text evidence="1">Belongs to the universal ribosomal protein uS4 family.</text>
</comment>
<dbReference type="InterPro" id="IPR036986">
    <property type="entry name" value="S4_RNA-bd_sf"/>
</dbReference>
<dbReference type="CDD" id="cd00165">
    <property type="entry name" value="S4"/>
    <property type="match status" value="1"/>
</dbReference>
<dbReference type="PANTHER" id="PTHR11831">
    <property type="entry name" value="30S 40S RIBOSOMAL PROTEIN"/>
    <property type="match status" value="1"/>
</dbReference>